<accession>A0A644XZK5</accession>
<comment type="caution">
    <text evidence="1">The sequence shown here is derived from an EMBL/GenBank/DDBJ whole genome shotgun (WGS) entry which is preliminary data.</text>
</comment>
<dbReference type="PANTHER" id="PTHR42928:SF5">
    <property type="entry name" value="BLR1237 PROTEIN"/>
    <property type="match status" value="1"/>
</dbReference>
<dbReference type="PANTHER" id="PTHR42928">
    <property type="entry name" value="TRICARBOXYLATE-BINDING PROTEIN"/>
    <property type="match status" value="1"/>
</dbReference>
<dbReference type="AlphaFoldDB" id="A0A644XZK5"/>
<name>A0A644XZK5_9ZZZZ</name>
<dbReference type="InterPro" id="IPR042100">
    <property type="entry name" value="Bug_dom1"/>
</dbReference>
<proteinExistence type="predicted"/>
<evidence type="ECO:0000313" key="1">
    <source>
        <dbReference type="EMBL" id="MPM19434.1"/>
    </source>
</evidence>
<dbReference type="Pfam" id="PF03401">
    <property type="entry name" value="TctC"/>
    <property type="match status" value="1"/>
</dbReference>
<organism evidence="1">
    <name type="scientific">bioreactor metagenome</name>
    <dbReference type="NCBI Taxonomy" id="1076179"/>
    <lineage>
        <taxon>unclassified sequences</taxon>
        <taxon>metagenomes</taxon>
        <taxon>ecological metagenomes</taxon>
    </lineage>
</organism>
<dbReference type="Gene3D" id="3.40.190.10">
    <property type="entry name" value="Periplasmic binding protein-like II"/>
    <property type="match status" value="1"/>
</dbReference>
<dbReference type="SUPFAM" id="SSF53850">
    <property type="entry name" value="Periplasmic binding protein-like II"/>
    <property type="match status" value="1"/>
</dbReference>
<gene>
    <name evidence="1" type="ORF">SDC9_65858</name>
</gene>
<sequence>MKASVHKAFHHAPVNGPLFDTPRRYFTFALHHYFSQETAMSITTRLKFSSLRRSLMLSACALAMTSAPAWAAWPNDKPVELVVGFAAGGGTDITARTLAQFLTKKIGAQVVVTNKVGASGEIGLGYVAKAAPDGYVIGMTNMPGLVTIPIERKAQFKSSDFAYIANLVRDPSAFSVLANSKYKNLNDLIADAKAHPGEITYGSTGVGTDDHLAMVLFQRLTGVQLNHVPFNGAGPLRTAVLGGHVVIGGMNLGEVMPFQEKVRILGQASPGRADLAPSVPSFKEQGVNLVFNSERGIVTPKDLPANVKAKLTQALREIAADPEFKKQMNHQFTEMDYLEGDAWKSRLDKQTEGFKTIWSESPWSDK</sequence>
<dbReference type="EMBL" id="VSSQ01003177">
    <property type="protein sequence ID" value="MPM19434.1"/>
    <property type="molecule type" value="Genomic_DNA"/>
</dbReference>
<dbReference type="CDD" id="cd07012">
    <property type="entry name" value="PBP2_Bug_TTT"/>
    <property type="match status" value="1"/>
</dbReference>
<dbReference type="Gene3D" id="3.40.190.150">
    <property type="entry name" value="Bordetella uptake gene, domain 1"/>
    <property type="match status" value="1"/>
</dbReference>
<reference evidence="1" key="1">
    <citation type="submission" date="2019-08" db="EMBL/GenBank/DDBJ databases">
        <authorList>
            <person name="Kucharzyk K."/>
            <person name="Murdoch R.W."/>
            <person name="Higgins S."/>
            <person name="Loffler F."/>
        </authorList>
    </citation>
    <scope>NUCLEOTIDE SEQUENCE</scope>
</reference>
<protein>
    <submittedName>
        <fullName evidence="1">Uncharacterized protein</fullName>
    </submittedName>
</protein>
<dbReference type="PIRSF" id="PIRSF017082">
    <property type="entry name" value="YflP"/>
    <property type="match status" value="1"/>
</dbReference>
<dbReference type="InterPro" id="IPR005064">
    <property type="entry name" value="BUG"/>
</dbReference>